<dbReference type="EMBL" id="VSSQ01002436">
    <property type="protein sequence ID" value="MPM15392.1"/>
    <property type="molecule type" value="Genomic_DNA"/>
</dbReference>
<protein>
    <submittedName>
        <fullName evidence="1">Uncharacterized protein</fullName>
    </submittedName>
</protein>
<accession>A0A644XGP0</accession>
<organism evidence="1">
    <name type="scientific">bioreactor metagenome</name>
    <dbReference type="NCBI Taxonomy" id="1076179"/>
    <lineage>
        <taxon>unclassified sequences</taxon>
        <taxon>metagenomes</taxon>
        <taxon>ecological metagenomes</taxon>
    </lineage>
</organism>
<evidence type="ECO:0000313" key="1">
    <source>
        <dbReference type="EMBL" id="MPM15392.1"/>
    </source>
</evidence>
<name>A0A644XGP0_9ZZZZ</name>
<proteinExistence type="predicted"/>
<reference evidence="1" key="1">
    <citation type="submission" date="2019-08" db="EMBL/GenBank/DDBJ databases">
        <authorList>
            <person name="Kucharzyk K."/>
            <person name="Murdoch R.W."/>
            <person name="Higgins S."/>
            <person name="Loffler F."/>
        </authorList>
    </citation>
    <scope>NUCLEOTIDE SEQUENCE</scope>
</reference>
<comment type="caution">
    <text evidence="1">The sequence shown here is derived from an EMBL/GenBank/DDBJ whole genome shotgun (WGS) entry which is preliminary data.</text>
</comment>
<dbReference type="AlphaFoldDB" id="A0A644XGP0"/>
<gene>
    <name evidence="1" type="ORF">SDC9_61762</name>
</gene>
<sequence>MLIFEVTHCAVPTPAGETVTGTTVQLASTGDMPLMNVMVPPLEPGANGTFAVSVTLWPQATVVLEGVSVTLEDVESMVSVPGT</sequence>